<keyword evidence="1" id="KW-1185">Reference proteome</keyword>
<accession>A0A914HWN4</accession>
<protein>
    <submittedName>
        <fullName evidence="2">Uncharacterized protein</fullName>
    </submittedName>
</protein>
<dbReference type="AlphaFoldDB" id="A0A914HWN4"/>
<dbReference type="Proteomes" id="UP000887572">
    <property type="component" value="Unplaced"/>
</dbReference>
<reference evidence="2" key="1">
    <citation type="submission" date="2022-11" db="UniProtKB">
        <authorList>
            <consortium name="WormBaseParasite"/>
        </authorList>
    </citation>
    <scope>IDENTIFICATION</scope>
</reference>
<dbReference type="WBParaSite" id="Gr19_v10_g4710.t1">
    <property type="protein sequence ID" value="Gr19_v10_g4710.t1"/>
    <property type="gene ID" value="Gr19_v10_g4710"/>
</dbReference>
<sequence length="136" mass="14856">MVPQISPKSAHWDECQQIGPSFGAKGEIYIGTLAKLLRIKGNAKTLELATSELFSLLGQGKSGHVSHCGLRYELTDVQMAFRARFQPRRPAVLRLPVDISAFGEQQFAHLQGLLEEKSGGDGQPCRKAPITNGQNL</sequence>
<proteinExistence type="predicted"/>
<evidence type="ECO:0000313" key="2">
    <source>
        <dbReference type="WBParaSite" id="Gr19_v10_g4710.t1"/>
    </source>
</evidence>
<name>A0A914HWN4_GLORO</name>
<evidence type="ECO:0000313" key="1">
    <source>
        <dbReference type="Proteomes" id="UP000887572"/>
    </source>
</evidence>
<organism evidence="1 2">
    <name type="scientific">Globodera rostochiensis</name>
    <name type="common">Golden nematode worm</name>
    <name type="synonym">Heterodera rostochiensis</name>
    <dbReference type="NCBI Taxonomy" id="31243"/>
    <lineage>
        <taxon>Eukaryota</taxon>
        <taxon>Metazoa</taxon>
        <taxon>Ecdysozoa</taxon>
        <taxon>Nematoda</taxon>
        <taxon>Chromadorea</taxon>
        <taxon>Rhabditida</taxon>
        <taxon>Tylenchina</taxon>
        <taxon>Tylenchomorpha</taxon>
        <taxon>Tylenchoidea</taxon>
        <taxon>Heteroderidae</taxon>
        <taxon>Heteroderinae</taxon>
        <taxon>Globodera</taxon>
    </lineage>
</organism>